<dbReference type="Pfam" id="PF01648">
    <property type="entry name" value="ACPS"/>
    <property type="match status" value="1"/>
</dbReference>
<dbReference type="PATRIC" id="fig|1353533.3.peg.5470"/>
<dbReference type="Pfam" id="PF22624">
    <property type="entry name" value="AASDHPPT_N"/>
    <property type="match status" value="1"/>
</dbReference>
<evidence type="ECO:0000259" key="6">
    <source>
        <dbReference type="Pfam" id="PF01648"/>
    </source>
</evidence>
<evidence type="ECO:0000256" key="5">
    <source>
        <dbReference type="ARBA" id="ARBA00022842"/>
    </source>
</evidence>
<protein>
    <submittedName>
        <fullName evidence="8">Phosphopantetheine--protein transferase domain protein</fullName>
    </submittedName>
</protein>
<comment type="cofactor">
    <cofactor evidence="1">
        <name>Mg(2+)</name>
        <dbReference type="ChEBI" id="CHEBI:18420"/>
    </cofactor>
</comment>
<evidence type="ECO:0000259" key="7">
    <source>
        <dbReference type="Pfam" id="PF22624"/>
    </source>
</evidence>
<dbReference type="GO" id="GO:0008897">
    <property type="term" value="F:holo-[acyl-carrier-protein] synthase activity"/>
    <property type="evidence" value="ECO:0007669"/>
    <property type="project" value="InterPro"/>
</dbReference>
<dbReference type="PANTHER" id="PTHR12215:SF10">
    <property type="entry name" value="L-AMINOADIPATE-SEMIALDEHYDE DEHYDROGENASE-PHOSPHOPANTETHEINYL TRANSFERASE"/>
    <property type="match status" value="1"/>
</dbReference>
<dbReference type="AlphaFoldDB" id="V4HQN4"/>
<evidence type="ECO:0000256" key="2">
    <source>
        <dbReference type="ARBA" id="ARBA00010990"/>
    </source>
</evidence>
<sequence>MTQHLSIPLWITKDEQITCPALLDQYQLLLSDEERAQYQRFRYDEHRHQFLVTRALVKSTLSRYCPEIAPHQWLFKKNRFGKPAIVNRLNTPLYFNLSHTKGAVVLVVHGEGEVGVDIEWIHRREKIIDIAARYFTQHEKNTLTAMDPITQHHHFYQLWTLKEAYIKACGQGMSLPLNQFYFQFLKQRIHVCHTEPSAPVSENYQFLQFQLGTEYQGALAIQCTTRDFSSPTLQFRHVVPLRAEQRDTHREFSR</sequence>
<dbReference type="SUPFAM" id="SSF56214">
    <property type="entry name" value="4'-phosphopantetheinyl transferase"/>
    <property type="match status" value="2"/>
</dbReference>
<dbReference type="EMBL" id="AUSV01000137">
    <property type="protein sequence ID" value="ESP90234.1"/>
    <property type="molecule type" value="Genomic_DNA"/>
</dbReference>
<dbReference type="InterPro" id="IPR037143">
    <property type="entry name" value="4-PPantetheinyl_Trfase_dom_sf"/>
</dbReference>
<name>V4HQN4_PSEL2</name>
<comment type="caution">
    <text evidence="8">The sequence shown here is derived from an EMBL/GenBank/DDBJ whole genome shotgun (WGS) entry which is preliminary data.</text>
</comment>
<dbReference type="InterPro" id="IPR004568">
    <property type="entry name" value="Ppantetheine-prot_Trfase_dom"/>
</dbReference>
<evidence type="ECO:0000256" key="1">
    <source>
        <dbReference type="ARBA" id="ARBA00001946"/>
    </source>
</evidence>
<dbReference type="InterPro" id="IPR055066">
    <property type="entry name" value="AASDHPPT_N"/>
</dbReference>
<evidence type="ECO:0000256" key="3">
    <source>
        <dbReference type="ARBA" id="ARBA00022679"/>
    </source>
</evidence>
<proteinExistence type="inferred from homology"/>
<dbReference type="InterPro" id="IPR050559">
    <property type="entry name" value="P-Pant_transferase_sf"/>
</dbReference>
<dbReference type="Gene3D" id="3.90.470.20">
    <property type="entry name" value="4'-phosphopantetheinyl transferase domain"/>
    <property type="match status" value="2"/>
</dbReference>
<keyword evidence="5" id="KW-0460">Magnesium</keyword>
<dbReference type="RefSeq" id="WP_023402284.1">
    <property type="nucleotide sequence ID" value="NZ_AUSV01000137.1"/>
</dbReference>
<reference evidence="8 9" key="1">
    <citation type="submission" date="2013-07" db="EMBL/GenBank/DDBJ databases">
        <title>Draft genome sequence of Pseudoalteromonas luteoviolacea 2ta16.</title>
        <authorList>
            <person name="Allen E.E."/>
            <person name="Azam F."/>
            <person name="Podell S."/>
        </authorList>
    </citation>
    <scope>NUCLEOTIDE SEQUENCE [LARGE SCALE GENOMIC DNA]</scope>
    <source>
        <strain evidence="8 9">2ta16</strain>
    </source>
</reference>
<evidence type="ECO:0000256" key="4">
    <source>
        <dbReference type="ARBA" id="ARBA00022723"/>
    </source>
</evidence>
<dbReference type="Proteomes" id="UP000017820">
    <property type="component" value="Unassembled WGS sequence"/>
</dbReference>
<dbReference type="PANTHER" id="PTHR12215">
    <property type="entry name" value="PHOSPHOPANTETHEINE TRANSFERASE"/>
    <property type="match status" value="1"/>
</dbReference>
<dbReference type="GO" id="GO:0000287">
    <property type="term" value="F:magnesium ion binding"/>
    <property type="evidence" value="ECO:0007669"/>
    <property type="project" value="InterPro"/>
</dbReference>
<accession>V4HQN4</accession>
<gene>
    <name evidence="8" type="ORF">PL2TA16_02049</name>
</gene>
<dbReference type="GO" id="GO:0019878">
    <property type="term" value="P:lysine biosynthetic process via aminoadipic acid"/>
    <property type="evidence" value="ECO:0007669"/>
    <property type="project" value="TreeGrafter"/>
</dbReference>
<comment type="similarity">
    <text evidence="2">Belongs to the P-Pant transferase superfamily. Gsp/Sfp/HetI/AcpT family.</text>
</comment>
<evidence type="ECO:0000313" key="8">
    <source>
        <dbReference type="EMBL" id="ESP90234.1"/>
    </source>
</evidence>
<dbReference type="GO" id="GO:0005829">
    <property type="term" value="C:cytosol"/>
    <property type="evidence" value="ECO:0007669"/>
    <property type="project" value="TreeGrafter"/>
</dbReference>
<keyword evidence="3 8" id="KW-0808">Transferase</keyword>
<dbReference type="NCBIfam" id="TIGR00556">
    <property type="entry name" value="pantethn_trn"/>
    <property type="match status" value="1"/>
</dbReference>
<feature type="domain" description="4'-phosphopantetheinyl transferase N-terminal" evidence="7">
    <location>
        <begin position="29"/>
        <end position="107"/>
    </location>
</feature>
<keyword evidence="4" id="KW-0479">Metal-binding</keyword>
<dbReference type="GO" id="GO:0006633">
    <property type="term" value="P:fatty acid biosynthetic process"/>
    <property type="evidence" value="ECO:0007669"/>
    <property type="project" value="InterPro"/>
</dbReference>
<evidence type="ECO:0000313" key="9">
    <source>
        <dbReference type="Proteomes" id="UP000017820"/>
    </source>
</evidence>
<dbReference type="InterPro" id="IPR008278">
    <property type="entry name" value="4-PPantetheinyl_Trfase_dom"/>
</dbReference>
<organism evidence="8 9">
    <name type="scientific">Pseudoalteromonas luteoviolacea (strain 2ta16)</name>
    <dbReference type="NCBI Taxonomy" id="1353533"/>
    <lineage>
        <taxon>Bacteria</taxon>
        <taxon>Pseudomonadati</taxon>
        <taxon>Pseudomonadota</taxon>
        <taxon>Gammaproteobacteria</taxon>
        <taxon>Alteromonadales</taxon>
        <taxon>Pseudoalteromonadaceae</taxon>
        <taxon>Pseudoalteromonas</taxon>
    </lineage>
</organism>
<feature type="domain" description="4'-phosphopantetheinyl transferase" evidence="6">
    <location>
        <begin position="114"/>
        <end position="186"/>
    </location>
</feature>